<evidence type="ECO:0000256" key="1">
    <source>
        <dbReference type="ARBA" id="ARBA00022729"/>
    </source>
</evidence>
<accession>A0A1B2DJ27</accession>
<feature type="domain" description="DUF4352" evidence="4">
    <location>
        <begin position="106"/>
        <end position="222"/>
    </location>
</feature>
<keyword evidence="3" id="KW-0812">Transmembrane</keyword>
<keyword evidence="3" id="KW-0472">Membrane</keyword>
<dbReference type="InterPro" id="IPR029050">
    <property type="entry name" value="Immunoprotect_excell_Ig-like"/>
</dbReference>
<keyword evidence="3" id="KW-1133">Transmembrane helix</keyword>
<keyword evidence="1" id="KW-0732">Signal</keyword>
<feature type="transmembrane region" description="Helical" evidence="3">
    <location>
        <begin position="35"/>
        <end position="54"/>
    </location>
</feature>
<evidence type="ECO:0000313" key="5">
    <source>
        <dbReference type="EMBL" id="ANY67675.1"/>
    </source>
</evidence>
<evidence type="ECO:0000256" key="2">
    <source>
        <dbReference type="SAM" id="MobiDB-lite"/>
    </source>
</evidence>
<evidence type="ECO:0000259" key="4">
    <source>
        <dbReference type="Pfam" id="PF11611"/>
    </source>
</evidence>
<name>A0A1B2DJ27_9BACL</name>
<organism evidence="5">
    <name type="scientific">Paenibacillus sp. BIHB 4019</name>
    <dbReference type="NCBI Taxonomy" id="1870819"/>
    <lineage>
        <taxon>Bacteria</taxon>
        <taxon>Bacillati</taxon>
        <taxon>Bacillota</taxon>
        <taxon>Bacilli</taxon>
        <taxon>Bacillales</taxon>
        <taxon>Paenibacillaceae</taxon>
        <taxon>Paenibacillus</taxon>
    </lineage>
</organism>
<sequence>MLEAIRLLSVVAVIMFVVAIFVPKYIPQYTRQKKIGIVISAVFVFLLSSAIIIYDGKPETKSASTAPVYKQQPVSPSPSPLSVMFASPGEATASSTPAPTPKLPSVGEKATVGKFDLTINGLKTAAEFRGETTEGQFVIVTVSITNNDSDPRDISSNMFKLSDGDGKTYGTFDGIFFTRQGETEDLVYETVNPGLTRKRIVVFETPKDISGLRLSIADGVALKATTTIDYSLE</sequence>
<evidence type="ECO:0000256" key="3">
    <source>
        <dbReference type="SAM" id="Phobius"/>
    </source>
</evidence>
<feature type="region of interest" description="Disordered" evidence="2">
    <location>
        <begin position="86"/>
        <end position="105"/>
    </location>
</feature>
<dbReference type="RefSeq" id="WP_099518854.1">
    <property type="nucleotide sequence ID" value="NZ_CP016808.1"/>
</dbReference>
<dbReference type="AlphaFoldDB" id="A0A1B2DJ27"/>
<feature type="transmembrane region" description="Helical" evidence="3">
    <location>
        <begin position="6"/>
        <end position="23"/>
    </location>
</feature>
<dbReference type="InterPro" id="IPR029051">
    <property type="entry name" value="DUF4352"/>
</dbReference>
<gene>
    <name evidence="5" type="ORF">BBD42_15280</name>
</gene>
<dbReference type="Gene3D" id="2.60.40.1240">
    <property type="match status" value="1"/>
</dbReference>
<dbReference type="EMBL" id="CP016808">
    <property type="protein sequence ID" value="ANY67675.1"/>
    <property type="molecule type" value="Genomic_DNA"/>
</dbReference>
<reference evidence="5" key="1">
    <citation type="submission" date="2016-08" db="EMBL/GenBank/DDBJ databases">
        <title>Complete Genome Seqeunce of Paenibacillus sp. BIHB 4019 from tea rhizoplane.</title>
        <authorList>
            <person name="Thakur R."/>
            <person name="Swarnkar M.K."/>
            <person name="Gulati A."/>
        </authorList>
    </citation>
    <scope>NUCLEOTIDE SEQUENCE [LARGE SCALE GENOMIC DNA]</scope>
    <source>
        <strain evidence="5">BIHB4019</strain>
    </source>
</reference>
<dbReference type="Pfam" id="PF11611">
    <property type="entry name" value="DUF4352"/>
    <property type="match status" value="1"/>
</dbReference>
<proteinExistence type="predicted"/>
<protein>
    <recommendedName>
        <fullName evidence="4">DUF4352 domain-containing protein</fullName>
    </recommendedName>
</protein>